<sequence length="84" mass="9877">MEQPVWCAKSAPQDTDLTRYGTLDGTQFCELELRMYTLIKSGKASMFELEEYYTMSEALKLYALLQMDIDIQNARIREAEEQRR</sequence>
<accession>A0A9D1H503</accession>
<dbReference type="EMBL" id="DVLW01000030">
    <property type="protein sequence ID" value="HIT93758.1"/>
    <property type="molecule type" value="Genomic_DNA"/>
</dbReference>
<evidence type="ECO:0000313" key="1">
    <source>
        <dbReference type="EMBL" id="HIT93758.1"/>
    </source>
</evidence>
<proteinExistence type="predicted"/>
<gene>
    <name evidence="1" type="ORF">IAC43_01080</name>
</gene>
<organism evidence="1 2">
    <name type="scientific">Candidatus Faecivivens stercoripullorum</name>
    <dbReference type="NCBI Taxonomy" id="2840805"/>
    <lineage>
        <taxon>Bacteria</taxon>
        <taxon>Bacillati</taxon>
        <taxon>Bacillota</taxon>
        <taxon>Clostridia</taxon>
        <taxon>Eubacteriales</taxon>
        <taxon>Oscillospiraceae</taxon>
        <taxon>Oscillospiraceae incertae sedis</taxon>
        <taxon>Candidatus Faecivivens</taxon>
    </lineage>
</organism>
<reference evidence="1" key="2">
    <citation type="journal article" date="2021" name="PeerJ">
        <title>Extensive microbial diversity within the chicken gut microbiome revealed by metagenomics and culture.</title>
        <authorList>
            <person name="Gilroy R."/>
            <person name="Ravi A."/>
            <person name="Getino M."/>
            <person name="Pursley I."/>
            <person name="Horton D.L."/>
            <person name="Alikhan N.F."/>
            <person name="Baker D."/>
            <person name="Gharbi K."/>
            <person name="Hall N."/>
            <person name="Watson M."/>
            <person name="Adriaenssens E.M."/>
            <person name="Foster-Nyarko E."/>
            <person name="Jarju S."/>
            <person name="Secka A."/>
            <person name="Antonio M."/>
            <person name="Oren A."/>
            <person name="Chaudhuri R.R."/>
            <person name="La Ragione R."/>
            <person name="Hildebrand F."/>
            <person name="Pallen M.J."/>
        </authorList>
    </citation>
    <scope>NUCLEOTIDE SEQUENCE</scope>
    <source>
        <strain evidence="1">ChiBcec7-5410</strain>
    </source>
</reference>
<evidence type="ECO:0000313" key="2">
    <source>
        <dbReference type="Proteomes" id="UP000824160"/>
    </source>
</evidence>
<reference evidence="1" key="1">
    <citation type="submission" date="2020-10" db="EMBL/GenBank/DDBJ databases">
        <authorList>
            <person name="Gilroy R."/>
        </authorList>
    </citation>
    <scope>NUCLEOTIDE SEQUENCE</scope>
    <source>
        <strain evidence="1">ChiBcec7-5410</strain>
    </source>
</reference>
<dbReference type="AlphaFoldDB" id="A0A9D1H503"/>
<protein>
    <submittedName>
        <fullName evidence="1">Uncharacterized protein</fullName>
    </submittedName>
</protein>
<comment type="caution">
    <text evidence="1">The sequence shown here is derived from an EMBL/GenBank/DDBJ whole genome shotgun (WGS) entry which is preliminary data.</text>
</comment>
<dbReference type="Proteomes" id="UP000824160">
    <property type="component" value="Unassembled WGS sequence"/>
</dbReference>
<name>A0A9D1H503_9FIRM</name>